<reference evidence="2 3" key="1">
    <citation type="submission" date="2019-01" db="EMBL/GenBank/DDBJ databases">
        <title>Pseudolysobacter antarctica gen. nov., sp. nov., isolated from Fildes Peninsula, Antarctica.</title>
        <authorList>
            <person name="Wei Z."/>
            <person name="Peng F."/>
        </authorList>
    </citation>
    <scope>NUCLEOTIDE SEQUENCE [LARGE SCALE GENOMIC DNA]</scope>
    <source>
        <strain evidence="2 3">AQ6-296</strain>
    </source>
</reference>
<dbReference type="PANTHER" id="PTHR40269:SF1">
    <property type="entry name" value="OUTER MEMBRANE PROTEIN"/>
    <property type="match status" value="1"/>
</dbReference>
<sequence>MKRYAGYFVVSLLLVLMSAFAKTTPTADGNPAFTQQELDQMLAPIALYPDSLLSQVLMAATYPLEVVQAARWSSDNSTINGTAAVEAVDNQDWDPSVKSLLAFPQVLQTLDQKIDWTERLGDAFIAQQAQVMDTVQMLRQKAKAAGNLNSNAQIAATQSNESIDVAPANPNEVYVPYYDPTVAYGTWWWPQYPAGYGTSGVTSFLVDQGGVIYEKNLGQDSQTVAAAITAFNPSDGWKKAEQTN</sequence>
<dbReference type="OrthoDB" id="197257at2"/>
<dbReference type="Proteomes" id="UP000291562">
    <property type="component" value="Chromosome"/>
</dbReference>
<dbReference type="InterPro" id="IPR021728">
    <property type="entry name" value="DUF3300"/>
</dbReference>
<keyword evidence="1" id="KW-0732">Signal</keyword>
<keyword evidence="3" id="KW-1185">Reference proteome</keyword>
<evidence type="ECO:0000256" key="1">
    <source>
        <dbReference type="SAM" id="SignalP"/>
    </source>
</evidence>
<accession>A0A411HKX9</accession>
<dbReference type="AlphaFoldDB" id="A0A411HKX9"/>
<evidence type="ECO:0000313" key="2">
    <source>
        <dbReference type="EMBL" id="QBB71151.1"/>
    </source>
</evidence>
<dbReference type="RefSeq" id="WP_129833876.1">
    <property type="nucleotide sequence ID" value="NZ_CP035704.1"/>
</dbReference>
<gene>
    <name evidence="2" type="ORF">ELE36_12765</name>
</gene>
<protein>
    <submittedName>
        <fullName evidence="2">DUF3300 domain-containing protein</fullName>
    </submittedName>
</protein>
<dbReference type="Pfam" id="PF11737">
    <property type="entry name" value="DUF3300"/>
    <property type="match status" value="1"/>
</dbReference>
<organism evidence="2 3">
    <name type="scientific">Pseudolysobacter antarcticus</name>
    <dbReference type="NCBI Taxonomy" id="2511995"/>
    <lineage>
        <taxon>Bacteria</taxon>
        <taxon>Pseudomonadati</taxon>
        <taxon>Pseudomonadota</taxon>
        <taxon>Gammaproteobacteria</taxon>
        <taxon>Lysobacterales</taxon>
        <taxon>Rhodanobacteraceae</taxon>
        <taxon>Pseudolysobacter</taxon>
    </lineage>
</organism>
<dbReference type="KEGG" id="xbc:ELE36_12765"/>
<name>A0A411HKX9_9GAMM</name>
<dbReference type="PANTHER" id="PTHR40269">
    <property type="entry name" value="OUTER MEMBRANE PROTEIN-RELATED"/>
    <property type="match status" value="1"/>
</dbReference>
<feature type="chain" id="PRO_5019113176" evidence="1">
    <location>
        <begin position="22"/>
        <end position="244"/>
    </location>
</feature>
<proteinExistence type="predicted"/>
<evidence type="ECO:0000313" key="3">
    <source>
        <dbReference type="Proteomes" id="UP000291562"/>
    </source>
</evidence>
<dbReference type="EMBL" id="CP035704">
    <property type="protein sequence ID" value="QBB71151.1"/>
    <property type="molecule type" value="Genomic_DNA"/>
</dbReference>
<feature type="signal peptide" evidence="1">
    <location>
        <begin position="1"/>
        <end position="21"/>
    </location>
</feature>